<feature type="transmembrane region" description="Helical" evidence="8">
    <location>
        <begin position="169"/>
        <end position="187"/>
    </location>
</feature>
<dbReference type="InterPro" id="IPR018488">
    <property type="entry name" value="cNMP-bd_CS"/>
</dbReference>
<dbReference type="EMBL" id="AP021875">
    <property type="protein sequence ID" value="BBO77433.1"/>
    <property type="molecule type" value="Genomic_DNA"/>
</dbReference>
<dbReference type="PROSITE" id="PS50042">
    <property type="entry name" value="CNMP_BINDING_3"/>
    <property type="match status" value="1"/>
</dbReference>
<dbReference type="Proteomes" id="UP000427769">
    <property type="component" value="Chromosome"/>
</dbReference>
<dbReference type="SUPFAM" id="SSF51206">
    <property type="entry name" value="cAMP-binding domain-like"/>
    <property type="match status" value="1"/>
</dbReference>
<evidence type="ECO:0000313" key="11">
    <source>
        <dbReference type="Proteomes" id="UP000427769"/>
    </source>
</evidence>
<dbReference type="GO" id="GO:0005471">
    <property type="term" value="F:ATP:ADP antiporter activity"/>
    <property type="evidence" value="ECO:0007669"/>
    <property type="project" value="InterPro"/>
</dbReference>
<feature type="transmembrane region" description="Helical" evidence="8">
    <location>
        <begin position="224"/>
        <end position="244"/>
    </location>
</feature>
<dbReference type="PANTHER" id="PTHR24567:SF74">
    <property type="entry name" value="HTH-TYPE TRANSCRIPTIONAL REGULATOR ARCR"/>
    <property type="match status" value="1"/>
</dbReference>
<organism evidence="10 11">
    <name type="scientific">Desulfosarcina widdelii</name>
    <dbReference type="NCBI Taxonomy" id="947919"/>
    <lineage>
        <taxon>Bacteria</taxon>
        <taxon>Pseudomonadati</taxon>
        <taxon>Thermodesulfobacteriota</taxon>
        <taxon>Desulfobacteria</taxon>
        <taxon>Desulfobacterales</taxon>
        <taxon>Desulfosarcinaceae</taxon>
        <taxon>Desulfosarcina</taxon>
    </lineage>
</organism>
<dbReference type="InterPro" id="IPR050397">
    <property type="entry name" value="Env_Response_Regulators"/>
</dbReference>
<dbReference type="SUPFAM" id="SSF48371">
    <property type="entry name" value="ARM repeat"/>
    <property type="match status" value="1"/>
</dbReference>
<feature type="transmembrane region" description="Helical" evidence="8">
    <location>
        <begin position="45"/>
        <end position="68"/>
    </location>
</feature>
<comment type="subcellular location">
    <subcellularLocation>
        <location evidence="1 8">Membrane</location>
        <topology evidence="1 8">Multi-pass membrane protein</topology>
    </subcellularLocation>
</comment>
<keyword evidence="3 8" id="KW-0812">Transmembrane</keyword>
<keyword evidence="11" id="KW-1185">Reference proteome</keyword>
<evidence type="ECO:0000256" key="4">
    <source>
        <dbReference type="ARBA" id="ARBA00022741"/>
    </source>
</evidence>
<dbReference type="Gene3D" id="1.25.10.10">
    <property type="entry name" value="Leucine-rich Repeat Variant"/>
    <property type="match status" value="1"/>
</dbReference>
<feature type="transmembrane region" description="Helical" evidence="8">
    <location>
        <begin position="80"/>
        <end position="99"/>
    </location>
</feature>
<dbReference type="Gene3D" id="2.60.120.10">
    <property type="entry name" value="Jelly Rolls"/>
    <property type="match status" value="1"/>
</dbReference>
<dbReference type="SMART" id="SM00100">
    <property type="entry name" value="cNMP"/>
    <property type="match status" value="1"/>
</dbReference>
<feature type="transmembrane region" description="Helical" evidence="8">
    <location>
        <begin position="290"/>
        <end position="312"/>
    </location>
</feature>
<sequence length="1067" mass="120829">MFNIYDEEIDLLLWTVALLFLVRSSGIFLNNYAETAFLKRYGVEYMPLVNMVNAVLTFFVMGAMTGFMTRLPGARLMARLFNFCGLSVAGIWAVIPFGIDLVYPALFMLKSQYEVLLALLFWNLANDLFNTRQSKRLFPLITAGGVIGQILSSFATPVVARWLNLDNLLLVYMGTVLIGAWVVHAMGRRFPTLLFQQTTASEKHTHRSLIEEFKTVLPLLKSSVLVKILVVVAFMANVVIPIMNYQFNYAVNEQFATEASLIEFFGYFRGVLNIVSLVILLFMGKLYDRFGLPVALMFHPFNYLLVFFAFLFRFDAVAAMYARMSANIIRTTINIPAMAVVTGLFPESYRAMIRPFLRGTVVRIGLFLGSGFILLSSDLFHPRYLSLVAMPFVLAWVVAIYILKRQYAGILLGLVSDNRIDFRSLDASELSQVFRDKQIQENFVQRFHQASGENRLWHGRLLRSISIPNFDTHLIATLREEQDMQTRIGLIELLSNQAGPVAVEVFNELIETGEPDLAVALIEAGHRISPKTFAPFNRRIFESSLPIEIKARAVGSLYTLEQARFGPLIETWLVSEDAGTCSAGVIAAGVCRDMRFAEQLKTLLRSRDDDAMLLLILNSLRSIHVSGLNPLLVHRLWDPDPRMRRAVLEVYLIEDEASLKNVIALLGDDSEDIVKVAREKIKSADYQNNLRLIKSLSLPQKKVRESLFDLLKDMAIKDLDVYRFVQLQARTCYQLTAQAKGIRQLSDEALNELLALHLDERVWFTLQTTIRVLATQDRSGQMNQLAQGIFSTDQRQRANSLEAMDDILDKSIVRYLMPLLEHTDPAERIAAGRRLFPDDVEEQSKLALFESLLKSRNWVTLALTLTMMRKLKISPKTATRIEILAGDSNPHVALLARQLMGKRSDHRSGEENEMETTGSIPLTDKIMHLKGIEIFADLSVNELASLATVTKEVTVDAGRQVFMEGERGDTLYLVLEGDVAVIKGRKLEKEIELDSIGAGDYFGEMALFGDDRRSATIRTKKKSRFLTLHKVELQDIVREYPQIAMHVCRILSIRIRHLHSKIVDQIC</sequence>
<feature type="transmembrane region" description="Helical" evidence="8">
    <location>
        <begin position="137"/>
        <end position="163"/>
    </location>
</feature>
<dbReference type="Pfam" id="PF03219">
    <property type="entry name" value="TLC"/>
    <property type="match status" value="1"/>
</dbReference>
<reference evidence="10 11" key="1">
    <citation type="submission" date="2019-11" db="EMBL/GenBank/DDBJ databases">
        <title>Comparative genomics of hydrocarbon-degrading Desulfosarcina strains.</title>
        <authorList>
            <person name="Watanabe M."/>
            <person name="Kojima H."/>
            <person name="Fukui M."/>
        </authorList>
    </citation>
    <scope>NUCLEOTIDE SEQUENCE [LARGE SCALE GENOMIC DNA]</scope>
    <source>
        <strain evidence="10 11">PP31</strain>
    </source>
</reference>
<accession>A0A5K7ZCH2</accession>
<dbReference type="InterPro" id="IPR016024">
    <property type="entry name" value="ARM-type_fold"/>
</dbReference>
<dbReference type="Pfam" id="PF00027">
    <property type="entry name" value="cNMP_binding"/>
    <property type="match status" value="1"/>
</dbReference>
<dbReference type="CDD" id="cd06174">
    <property type="entry name" value="MFS"/>
    <property type="match status" value="1"/>
</dbReference>
<dbReference type="PROSITE" id="PS00889">
    <property type="entry name" value="CNMP_BINDING_2"/>
    <property type="match status" value="1"/>
</dbReference>
<dbReference type="InterPro" id="IPR011989">
    <property type="entry name" value="ARM-like"/>
</dbReference>
<dbReference type="GO" id="GO:0005829">
    <property type="term" value="C:cytosol"/>
    <property type="evidence" value="ECO:0007669"/>
    <property type="project" value="TreeGrafter"/>
</dbReference>
<dbReference type="InterPro" id="IPR018490">
    <property type="entry name" value="cNMP-bd_dom_sf"/>
</dbReference>
<evidence type="ECO:0000256" key="2">
    <source>
        <dbReference type="ARBA" id="ARBA00022448"/>
    </source>
</evidence>
<dbReference type="CDD" id="cd00038">
    <property type="entry name" value="CAP_ED"/>
    <property type="match status" value="1"/>
</dbReference>
<dbReference type="KEGG" id="dwd:DSCW_48500"/>
<dbReference type="InterPro" id="IPR014710">
    <property type="entry name" value="RmlC-like_jellyroll"/>
</dbReference>
<protein>
    <recommendedName>
        <fullName evidence="8">ADP,ATP carrier protein</fullName>
    </recommendedName>
</protein>
<gene>
    <name evidence="10" type="ORF">DSCW_48500</name>
</gene>
<evidence type="ECO:0000256" key="7">
    <source>
        <dbReference type="ARBA" id="ARBA00023136"/>
    </source>
</evidence>
<dbReference type="SUPFAM" id="SSF103473">
    <property type="entry name" value="MFS general substrate transporter"/>
    <property type="match status" value="1"/>
</dbReference>
<feature type="domain" description="Cyclic nucleotide-binding" evidence="9">
    <location>
        <begin position="934"/>
        <end position="1037"/>
    </location>
</feature>
<keyword evidence="2 8" id="KW-0813">Transport</keyword>
<dbReference type="GO" id="GO:0003700">
    <property type="term" value="F:DNA-binding transcription factor activity"/>
    <property type="evidence" value="ECO:0007669"/>
    <property type="project" value="TreeGrafter"/>
</dbReference>
<dbReference type="AlphaFoldDB" id="A0A5K7ZCH2"/>
<dbReference type="InterPro" id="IPR036259">
    <property type="entry name" value="MFS_trans_sf"/>
</dbReference>
<dbReference type="PANTHER" id="PTHR24567">
    <property type="entry name" value="CRP FAMILY TRANSCRIPTIONAL REGULATORY PROTEIN"/>
    <property type="match status" value="1"/>
</dbReference>
<proteinExistence type="inferred from homology"/>
<comment type="similarity">
    <text evidence="8">Belongs to the ADP/ATP translocase tlc family.</text>
</comment>
<evidence type="ECO:0000313" key="10">
    <source>
        <dbReference type="EMBL" id="BBO77433.1"/>
    </source>
</evidence>
<feature type="transmembrane region" description="Helical" evidence="8">
    <location>
        <begin position="12"/>
        <end position="33"/>
    </location>
</feature>
<keyword evidence="6 8" id="KW-1133">Transmembrane helix</keyword>
<keyword evidence="5 8" id="KW-0067">ATP-binding</keyword>
<evidence type="ECO:0000256" key="1">
    <source>
        <dbReference type="ARBA" id="ARBA00004141"/>
    </source>
</evidence>
<dbReference type="Gene3D" id="1.20.1250.20">
    <property type="entry name" value="MFS general substrate transporter like domains"/>
    <property type="match status" value="1"/>
</dbReference>
<evidence type="ECO:0000259" key="9">
    <source>
        <dbReference type="PROSITE" id="PS50042"/>
    </source>
</evidence>
<dbReference type="InterPro" id="IPR000595">
    <property type="entry name" value="cNMP-bd_dom"/>
</dbReference>
<dbReference type="OrthoDB" id="5409634at2"/>
<feature type="transmembrane region" description="Helical" evidence="8">
    <location>
        <begin position="383"/>
        <end position="403"/>
    </location>
</feature>
<keyword evidence="7 8" id="KW-0472">Membrane</keyword>
<dbReference type="RefSeq" id="WP_155306179.1">
    <property type="nucleotide sequence ID" value="NZ_AP021875.1"/>
</dbReference>
<evidence type="ECO:0000256" key="6">
    <source>
        <dbReference type="ARBA" id="ARBA00022989"/>
    </source>
</evidence>
<name>A0A5K7ZCH2_9BACT</name>
<feature type="transmembrane region" description="Helical" evidence="8">
    <location>
        <begin position="324"/>
        <end position="344"/>
    </location>
</feature>
<evidence type="ECO:0000256" key="3">
    <source>
        <dbReference type="ARBA" id="ARBA00022692"/>
    </source>
</evidence>
<dbReference type="InterPro" id="IPR004667">
    <property type="entry name" value="ADP_ATP_car_bac_type"/>
</dbReference>
<keyword evidence="4 8" id="KW-0547">Nucleotide-binding</keyword>
<dbReference type="GO" id="GO:0016020">
    <property type="term" value="C:membrane"/>
    <property type="evidence" value="ECO:0007669"/>
    <property type="project" value="UniProtKB-SubCell"/>
</dbReference>
<feature type="transmembrane region" description="Helical" evidence="8">
    <location>
        <begin position="264"/>
        <end position="283"/>
    </location>
</feature>
<evidence type="ECO:0000256" key="5">
    <source>
        <dbReference type="ARBA" id="ARBA00022840"/>
    </source>
</evidence>
<evidence type="ECO:0000256" key="8">
    <source>
        <dbReference type="RuleBase" id="RU363121"/>
    </source>
</evidence>
<dbReference type="GO" id="GO:0005524">
    <property type="term" value="F:ATP binding"/>
    <property type="evidence" value="ECO:0007669"/>
    <property type="project" value="UniProtKB-KW"/>
</dbReference>
<feature type="transmembrane region" description="Helical" evidence="8">
    <location>
        <begin position="356"/>
        <end position="377"/>
    </location>
</feature>